<evidence type="ECO:0000313" key="8">
    <source>
        <dbReference type="EMBL" id="MFC3147546.1"/>
    </source>
</evidence>
<name>A0ABV7H4L4_9BURK</name>
<comment type="caution">
    <text evidence="8">The sequence shown here is derived from an EMBL/GenBank/DDBJ whole genome shotgun (WGS) entry which is preliminary data.</text>
</comment>
<reference evidence="9" key="1">
    <citation type="journal article" date="2019" name="Int. J. Syst. Evol. Microbiol.">
        <title>The Global Catalogue of Microorganisms (GCM) 10K type strain sequencing project: providing services to taxonomists for standard genome sequencing and annotation.</title>
        <authorList>
            <consortium name="The Broad Institute Genomics Platform"/>
            <consortium name="The Broad Institute Genome Sequencing Center for Infectious Disease"/>
            <person name="Wu L."/>
            <person name="Ma J."/>
        </authorList>
    </citation>
    <scope>NUCLEOTIDE SEQUENCE [LARGE SCALE GENOMIC DNA]</scope>
    <source>
        <strain evidence="9">KCTC 52168</strain>
    </source>
</reference>
<evidence type="ECO:0000256" key="3">
    <source>
        <dbReference type="ARBA" id="ARBA00023125"/>
    </source>
</evidence>
<sequence>MRIAVIDDDSAQVDLVRQVLESAGHTVQGYSNGSKFLREQHRDSFDLIVLDWHLPDIEGPDLMRRLREDRRVPVLFVTARADESDIVTALDAGADDYMIKPLRSAELLARVSALLRRTYNGTLRDQRIFSYGSYVFDTASQSLCVSGEAVTLTQKEFELALLLFRNLGRPLSRAHIMDQVWGRGDDIPTRTMDTHISRIRTRLHLRPEHGFRLSPLYGYGYRLERVEEFATAPAPG</sequence>
<dbReference type="Gene3D" id="6.10.250.690">
    <property type="match status" value="1"/>
</dbReference>
<feature type="domain" description="Response regulatory" evidence="6">
    <location>
        <begin position="2"/>
        <end position="115"/>
    </location>
</feature>
<feature type="domain" description="OmpR/PhoB-type" evidence="7">
    <location>
        <begin position="126"/>
        <end position="225"/>
    </location>
</feature>
<dbReference type="InterPro" id="IPR001867">
    <property type="entry name" value="OmpR/PhoB-type_DNA-bd"/>
</dbReference>
<dbReference type="RefSeq" id="WP_377302757.1">
    <property type="nucleotide sequence ID" value="NZ_CP180191.1"/>
</dbReference>
<dbReference type="Pfam" id="PF00072">
    <property type="entry name" value="Response_reg"/>
    <property type="match status" value="1"/>
</dbReference>
<dbReference type="SUPFAM" id="SSF46894">
    <property type="entry name" value="C-terminal effector domain of the bipartite response regulators"/>
    <property type="match status" value="1"/>
</dbReference>
<dbReference type="Pfam" id="PF00486">
    <property type="entry name" value="Trans_reg_C"/>
    <property type="match status" value="1"/>
</dbReference>
<feature type="DNA-binding region" description="OmpR/PhoB-type" evidence="5">
    <location>
        <begin position="126"/>
        <end position="225"/>
    </location>
</feature>
<dbReference type="SMART" id="SM00862">
    <property type="entry name" value="Trans_reg_C"/>
    <property type="match status" value="1"/>
</dbReference>
<dbReference type="PROSITE" id="PS51755">
    <property type="entry name" value="OMPR_PHOB"/>
    <property type="match status" value="1"/>
</dbReference>
<dbReference type="PANTHER" id="PTHR48111">
    <property type="entry name" value="REGULATOR OF RPOS"/>
    <property type="match status" value="1"/>
</dbReference>
<dbReference type="EMBL" id="JBHRTI010000004">
    <property type="protein sequence ID" value="MFC3147546.1"/>
    <property type="molecule type" value="Genomic_DNA"/>
</dbReference>
<protein>
    <submittedName>
        <fullName evidence="8">Response regulator transcription factor</fullName>
    </submittedName>
</protein>
<dbReference type="Gene3D" id="1.10.10.10">
    <property type="entry name" value="Winged helix-like DNA-binding domain superfamily/Winged helix DNA-binding domain"/>
    <property type="match status" value="1"/>
</dbReference>
<proteinExistence type="predicted"/>
<keyword evidence="9" id="KW-1185">Reference proteome</keyword>
<keyword evidence="2" id="KW-0902">Two-component regulatory system</keyword>
<dbReference type="InterPro" id="IPR039420">
    <property type="entry name" value="WalR-like"/>
</dbReference>
<dbReference type="InterPro" id="IPR001789">
    <property type="entry name" value="Sig_transdc_resp-reg_receiver"/>
</dbReference>
<evidence type="ECO:0000313" key="9">
    <source>
        <dbReference type="Proteomes" id="UP001595556"/>
    </source>
</evidence>
<dbReference type="CDD" id="cd17574">
    <property type="entry name" value="REC_OmpR"/>
    <property type="match status" value="1"/>
</dbReference>
<evidence type="ECO:0000259" key="7">
    <source>
        <dbReference type="PROSITE" id="PS51755"/>
    </source>
</evidence>
<dbReference type="Gene3D" id="3.40.50.2300">
    <property type="match status" value="1"/>
</dbReference>
<evidence type="ECO:0000256" key="4">
    <source>
        <dbReference type="PROSITE-ProRule" id="PRU00169"/>
    </source>
</evidence>
<evidence type="ECO:0000256" key="2">
    <source>
        <dbReference type="ARBA" id="ARBA00023012"/>
    </source>
</evidence>
<dbReference type="InterPro" id="IPR016032">
    <property type="entry name" value="Sig_transdc_resp-reg_C-effctor"/>
</dbReference>
<dbReference type="SMART" id="SM00448">
    <property type="entry name" value="REC"/>
    <property type="match status" value="1"/>
</dbReference>
<dbReference type="SUPFAM" id="SSF52172">
    <property type="entry name" value="CheY-like"/>
    <property type="match status" value="1"/>
</dbReference>
<organism evidence="8 9">
    <name type="scientific">Piscinibacterium candidicorallinum</name>
    <dbReference type="NCBI Taxonomy" id="1793872"/>
    <lineage>
        <taxon>Bacteria</taxon>
        <taxon>Pseudomonadati</taxon>
        <taxon>Pseudomonadota</taxon>
        <taxon>Betaproteobacteria</taxon>
        <taxon>Burkholderiales</taxon>
        <taxon>Piscinibacterium</taxon>
    </lineage>
</organism>
<dbReference type="CDD" id="cd00383">
    <property type="entry name" value="trans_reg_C"/>
    <property type="match status" value="1"/>
</dbReference>
<dbReference type="InterPro" id="IPR011006">
    <property type="entry name" value="CheY-like_superfamily"/>
</dbReference>
<dbReference type="PANTHER" id="PTHR48111:SF40">
    <property type="entry name" value="PHOSPHATE REGULON TRANSCRIPTIONAL REGULATORY PROTEIN PHOB"/>
    <property type="match status" value="1"/>
</dbReference>
<keyword evidence="3 5" id="KW-0238">DNA-binding</keyword>
<gene>
    <name evidence="8" type="ORF">ACFOEN_07820</name>
</gene>
<evidence type="ECO:0000256" key="1">
    <source>
        <dbReference type="ARBA" id="ARBA00022553"/>
    </source>
</evidence>
<keyword evidence="1 4" id="KW-0597">Phosphoprotein</keyword>
<evidence type="ECO:0000259" key="6">
    <source>
        <dbReference type="PROSITE" id="PS50110"/>
    </source>
</evidence>
<evidence type="ECO:0000256" key="5">
    <source>
        <dbReference type="PROSITE-ProRule" id="PRU01091"/>
    </source>
</evidence>
<dbReference type="PROSITE" id="PS50110">
    <property type="entry name" value="RESPONSE_REGULATORY"/>
    <property type="match status" value="1"/>
</dbReference>
<accession>A0ABV7H4L4</accession>
<dbReference type="Proteomes" id="UP001595556">
    <property type="component" value="Unassembled WGS sequence"/>
</dbReference>
<feature type="modified residue" description="4-aspartylphosphate" evidence="4">
    <location>
        <position position="51"/>
    </location>
</feature>
<dbReference type="InterPro" id="IPR036388">
    <property type="entry name" value="WH-like_DNA-bd_sf"/>
</dbReference>